<keyword evidence="2 6" id="KW-0328">Glycosyltransferase</keyword>
<dbReference type="RefSeq" id="WP_168990864.1">
    <property type="nucleotide sequence ID" value="NZ_UPHP01000119.1"/>
</dbReference>
<feature type="compositionally biased region" description="Basic and acidic residues" evidence="4">
    <location>
        <begin position="1"/>
        <end position="14"/>
    </location>
</feature>
<accession>A0A498QBU3</accession>
<evidence type="ECO:0000256" key="4">
    <source>
        <dbReference type="SAM" id="MobiDB-lite"/>
    </source>
</evidence>
<gene>
    <name evidence="6" type="primary">pglH_1</name>
    <name evidence="6" type="ORF">LAUMK136_04378</name>
</gene>
<name>A0A498QBU3_9MYCO</name>
<evidence type="ECO:0000256" key="2">
    <source>
        <dbReference type="ARBA" id="ARBA00022676"/>
    </source>
</evidence>
<organism evidence="6 7">
    <name type="scientific">Mycobacterium attenuatum</name>
    <dbReference type="NCBI Taxonomy" id="2341086"/>
    <lineage>
        <taxon>Bacteria</taxon>
        <taxon>Bacillati</taxon>
        <taxon>Actinomycetota</taxon>
        <taxon>Actinomycetes</taxon>
        <taxon>Mycobacteriales</taxon>
        <taxon>Mycobacteriaceae</taxon>
        <taxon>Mycobacterium</taxon>
    </lineage>
</organism>
<dbReference type="GO" id="GO:0016757">
    <property type="term" value="F:glycosyltransferase activity"/>
    <property type="evidence" value="ECO:0007669"/>
    <property type="project" value="UniProtKB-KW"/>
</dbReference>
<evidence type="ECO:0000313" key="7">
    <source>
        <dbReference type="Proteomes" id="UP000273307"/>
    </source>
</evidence>
<evidence type="ECO:0000256" key="1">
    <source>
        <dbReference type="ARBA" id="ARBA00009481"/>
    </source>
</evidence>
<reference evidence="6 7" key="1">
    <citation type="submission" date="2018-09" db="EMBL/GenBank/DDBJ databases">
        <authorList>
            <person name="Tagini F."/>
        </authorList>
    </citation>
    <scope>NUCLEOTIDE SEQUENCE [LARGE SCALE GENOMIC DNA]</scope>
    <source>
        <strain evidence="6 7">MK136</strain>
    </source>
</reference>
<dbReference type="InterPro" id="IPR001296">
    <property type="entry name" value="Glyco_trans_1"/>
</dbReference>
<feature type="domain" description="Glycosyl transferase family 1" evidence="5">
    <location>
        <begin position="204"/>
        <end position="356"/>
    </location>
</feature>
<evidence type="ECO:0000259" key="5">
    <source>
        <dbReference type="Pfam" id="PF00534"/>
    </source>
</evidence>
<evidence type="ECO:0000256" key="3">
    <source>
        <dbReference type="ARBA" id="ARBA00022679"/>
    </source>
</evidence>
<comment type="similarity">
    <text evidence="1">Belongs to the glycosyltransferase group 1 family. Glycosyltransferase 4 subfamily.</text>
</comment>
<dbReference type="SUPFAM" id="SSF53756">
    <property type="entry name" value="UDP-Glycosyltransferase/glycogen phosphorylase"/>
    <property type="match status" value="1"/>
</dbReference>
<keyword evidence="7" id="KW-1185">Reference proteome</keyword>
<dbReference type="EC" id="2.4.1.292" evidence="6"/>
<evidence type="ECO:0000313" key="6">
    <source>
        <dbReference type="EMBL" id="VBA42062.1"/>
    </source>
</evidence>
<feature type="region of interest" description="Disordered" evidence="4">
    <location>
        <begin position="1"/>
        <end position="20"/>
    </location>
</feature>
<dbReference type="PANTHER" id="PTHR12526:SF640">
    <property type="entry name" value="COLANIC ACID BIOSYNTHESIS GLYCOSYLTRANSFERASE WCAL-RELATED"/>
    <property type="match status" value="1"/>
</dbReference>
<dbReference type="AlphaFoldDB" id="A0A498QBU3"/>
<dbReference type="CDD" id="cd03801">
    <property type="entry name" value="GT4_PimA-like"/>
    <property type="match status" value="1"/>
</dbReference>
<dbReference type="Proteomes" id="UP000273307">
    <property type="component" value="Unassembled WGS sequence"/>
</dbReference>
<proteinExistence type="inferred from homology"/>
<keyword evidence="3 6" id="KW-0808">Transferase</keyword>
<dbReference type="Pfam" id="PF00534">
    <property type="entry name" value="Glycos_transf_1"/>
    <property type="match status" value="1"/>
</dbReference>
<dbReference type="EMBL" id="UPHP01000119">
    <property type="protein sequence ID" value="VBA42062.1"/>
    <property type="molecule type" value="Genomic_DNA"/>
</dbReference>
<protein>
    <submittedName>
        <fullName evidence="6">GalNAc-alpha-(1-&gt;4)-GalNAc-alpha-(1-&gt;3)-diNAcBac-PP-undecaprenol alpha-1,4-N-acetyl-D-galactosaminyltransferase</fullName>
        <ecNumber evidence="6">2.4.1.292</ecNumber>
    </submittedName>
</protein>
<sequence>MPEPRLRESARGDKQSTASGPVRFPIRILTVGTAPTGPNSRGGMAAVTQLLIEDNDPRFHIRSVSTYVDDSLPVWLWTGISGMLKASALLLAGVVDVLHVHFSLRGSVVRKSLPLFVARMLGIPTIIHCHSSHFFTWFDGLPAPLRRAVRAALRADYVVLLGESHMVASSARLGFEVSKARLLYNPVVMPRDAPPPRTRRPLSAVSLGRLGTNKGSYDLVRAIGLLPNDIRADLRITLAGDGEVDQVREFVRAEALDDTIDVVGWVGPADRDRLLAESAIFVLPSYSEGLPMSVLEAMANGVVPVTTPVGAIPEVVTDGVNGLLVKPGEPAQLAAALQALIVDTKLRDRLAAAAYARAGKFDVARWRDALHDVWLAAASQPRTVSPRWPFAGFRRSDAAILRRP</sequence>
<dbReference type="PANTHER" id="PTHR12526">
    <property type="entry name" value="GLYCOSYLTRANSFERASE"/>
    <property type="match status" value="1"/>
</dbReference>
<dbReference type="Gene3D" id="3.40.50.2000">
    <property type="entry name" value="Glycogen Phosphorylase B"/>
    <property type="match status" value="2"/>
</dbReference>